<evidence type="ECO:0000259" key="1">
    <source>
        <dbReference type="Pfam" id="PF11977"/>
    </source>
</evidence>
<comment type="caution">
    <text evidence="2">The sequence shown here is derived from an EMBL/GenBank/DDBJ whole genome shotgun (WGS) entry which is preliminary data.</text>
</comment>
<proteinExistence type="predicted"/>
<reference evidence="2" key="1">
    <citation type="submission" date="2013-03" db="EMBL/GenBank/DDBJ databases">
        <authorList>
            <person name="Aslett M."/>
        </authorList>
    </citation>
    <scope>NUCLEOTIDE SEQUENCE [LARGE SCALE GENOMIC DNA]</scope>
    <source>
        <strain evidence="2">ISE/inbred ISE</strain>
    </source>
</reference>
<dbReference type="Gene3D" id="3.40.50.11980">
    <property type="match status" value="1"/>
</dbReference>
<evidence type="ECO:0000313" key="2">
    <source>
        <dbReference type="EMBL" id="CDL95207.1"/>
    </source>
</evidence>
<dbReference type="EMBL" id="CAVP010058808">
    <property type="protein sequence ID" value="CDL95207.1"/>
    <property type="molecule type" value="Genomic_DNA"/>
</dbReference>
<organism evidence="2">
    <name type="scientific">Haemonchus contortus</name>
    <name type="common">Barber pole worm</name>
    <dbReference type="NCBI Taxonomy" id="6289"/>
    <lineage>
        <taxon>Eukaryota</taxon>
        <taxon>Metazoa</taxon>
        <taxon>Ecdysozoa</taxon>
        <taxon>Nematoda</taxon>
        <taxon>Chromadorea</taxon>
        <taxon>Rhabditida</taxon>
        <taxon>Rhabditina</taxon>
        <taxon>Rhabditomorpha</taxon>
        <taxon>Strongyloidea</taxon>
        <taxon>Trichostrongylidae</taxon>
        <taxon>Haemonchus</taxon>
    </lineage>
</organism>
<dbReference type="Pfam" id="PF11977">
    <property type="entry name" value="RNase_Zc3h12a"/>
    <property type="match status" value="1"/>
</dbReference>
<gene>
    <name evidence="2" type="ORF">HCOI_01119900</name>
</gene>
<reference evidence="2" key="2">
    <citation type="submission" date="2013-05" db="EMBL/GenBank/DDBJ databases">
        <title>The genome and transcriptome of Haemonchus contortus: a key model parasite for drug and vaccine discovery.</title>
        <authorList>
            <person name="Laing R."/>
            <person name="Kikuchi T."/>
            <person name="Martinelli A."/>
            <person name="Tsai I.J."/>
            <person name="Beech R.N."/>
            <person name="Redman E."/>
            <person name="Holroyd N."/>
            <person name="Bartley D.J."/>
            <person name="Beasley H."/>
            <person name="Britton C."/>
            <person name="Curran D."/>
            <person name="Devaney E."/>
            <person name="Gilabert A."/>
            <person name="Jackson F."/>
            <person name="Hunt M."/>
            <person name="Johnston S."/>
            <person name="Kryukov I."/>
            <person name="Li K."/>
            <person name="Morrison A.A."/>
            <person name="Reid A.J."/>
            <person name="Sargison N."/>
            <person name="Saunders G."/>
            <person name="Wasmuth J.D."/>
            <person name="Wolstenholme A."/>
            <person name="Berriman M."/>
            <person name="Gilleard J.S."/>
            <person name="Cotton J.A."/>
        </authorList>
    </citation>
    <scope>NUCLEOTIDE SEQUENCE [LARGE SCALE GENOMIC DNA]</scope>
    <source>
        <strain evidence="2">ISE/inbred ISE</strain>
    </source>
</reference>
<sequence length="239" mass="27537">MDTPSSLMLQDDFLIPQSSDEVRRLIILDAPNLMHMTKTRESDQNKVSAAGLLAVMRYFFKKDFDVIAVSQRKYTRDATVSNKFAVDQLESMGLIYLAEGHTLDDIVALEMAHTTDGVVVSNDQFEDHMQLSQRFSKLCDRCVSIQLEQVKPSERYTMSSNGHYIAEHIFRFHRHPSTVQSGFISQVLPTVHDAFFSTPDNIRHEIVKEHRQNWTKGYRDQTISIIDELLTRIRTNETV</sequence>
<dbReference type="InterPro" id="IPR021869">
    <property type="entry name" value="RNase_Zc3h12_NYN"/>
</dbReference>
<accession>W6NSW4</accession>
<feature type="domain" description="RNase NYN" evidence="1">
    <location>
        <begin position="23"/>
        <end position="149"/>
    </location>
</feature>
<protein>
    <submittedName>
        <fullName evidence="2">Protein ZC477.5</fullName>
    </submittedName>
</protein>
<dbReference type="AlphaFoldDB" id="W6NSW4"/>
<name>W6NSW4_HAECO</name>